<dbReference type="InterPro" id="IPR018490">
    <property type="entry name" value="cNMP-bd_dom_sf"/>
</dbReference>
<reference evidence="2 3" key="1">
    <citation type="submission" date="2020-04" db="EMBL/GenBank/DDBJ databases">
        <title>Flammeovirga sp. SR4, a novel species isolated from seawater.</title>
        <authorList>
            <person name="Wang X."/>
        </authorList>
    </citation>
    <scope>NUCLEOTIDE SEQUENCE [LARGE SCALE GENOMIC DNA]</scope>
    <source>
        <strain evidence="2 3">SR4</strain>
    </source>
</reference>
<evidence type="ECO:0000313" key="3">
    <source>
        <dbReference type="Proteomes" id="UP000585050"/>
    </source>
</evidence>
<dbReference type="CDD" id="cd00038">
    <property type="entry name" value="CAP_ED"/>
    <property type="match status" value="1"/>
</dbReference>
<protein>
    <submittedName>
        <fullName evidence="2">Crp/Fnr family transcriptional regulator</fullName>
    </submittedName>
</protein>
<dbReference type="InterPro" id="IPR000595">
    <property type="entry name" value="cNMP-bd_dom"/>
</dbReference>
<dbReference type="InterPro" id="IPR014710">
    <property type="entry name" value="RmlC-like_jellyroll"/>
</dbReference>
<dbReference type="EMBL" id="JABAIL010000003">
    <property type="protein sequence ID" value="NLR91439.1"/>
    <property type="molecule type" value="Genomic_DNA"/>
</dbReference>
<dbReference type="Proteomes" id="UP000585050">
    <property type="component" value="Unassembled WGS sequence"/>
</dbReference>
<evidence type="ECO:0000313" key="2">
    <source>
        <dbReference type="EMBL" id="NLR91439.1"/>
    </source>
</evidence>
<comment type="caution">
    <text evidence="2">The sequence shown here is derived from an EMBL/GenBank/DDBJ whole genome shotgun (WGS) entry which is preliminary data.</text>
</comment>
<name>A0A7X8SJL4_9BACT</name>
<dbReference type="RefSeq" id="WP_168882161.1">
    <property type="nucleotide sequence ID" value="NZ_JABAIL010000003.1"/>
</dbReference>
<gene>
    <name evidence="2" type="ORF">HGP29_09495</name>
</gene>
<accession>A0A7X8SJL4</accession>
<dbReference type="Pfam" id="PF00027">
    <property type="entry name" value="cNMP_binding"/>
    <property type="match status" value="1"/>
</dbReference>
<organism evidence="2 3">
    <name type="scientific">Flammeovirga agarivorans</name>
    <dbReference type="NCBI Taxonomy" id="2726742"/>
    <lineage>
        <taxon>Bacteria</taxon>
        <taxon>Pseudomonadati</taxon>
        <taxon>Bacteroidota</taxon>
        <taxon>Cytophagia</taxon>
        <taxon>Cytophagales</taxon>
        <taxon>Flammeovirgaceae</taxon>
        <taxon>Flammeovirga</taxon>
    </lineage>
</organism>
<dbReference type="SUPFAM" id="SSF51206">
    <property type="entry name" value="cAMP-binding domain-like"/>
    <property type="match status" value="1"/>
</dbReference>
<dbReference type="Gene3D" id="2.60.120.10">
    <property type="entry name" value="Jelly Rolls"/>
    <property type="match status" value="1"/>
</dbReference>
<proteinExistence type="predicted"/>
<dbReference type="AlphaFoldDB" id="A0A7X8SJL4"/>
<evidence type="ECO:0000259" key="1">
    <source>
        <dbReference type="Pfam" id="PF00027"/>
    </source>
</evidence>
<sequence length="191" mass="22754">MQQLFDKIRNDIPLSPEAEEHIYSIGEIKNISKGDLLIQQGHTVHTTFFVTEGCLRSFYVDKDGKEHTLQFAVNDWWISDFMAVYNQDVASLTVECIQDSRVIEFQMEQLQEIYPLFPEFETFQRKNLERHVMHLHKRILNQLRLTATERYELFIRQYPNIEQFTPNYYIASYLGVTKESLSRIRKLKAQK</sequence>
<feature type="domain" description="Cyclic nucleotide-binding" evidence="1">
    <location>
        <begin position="29"/>
        <end position="113"/>
    </location>
</feature>
<keyword evidence="3" id="KW-1185">Reference proteome</keyword>